<dbReference type="RefSeq" id="WP_190464031.1">
    <property type="nucleotide sequence ID" value="NZ_JACJPW010000018.1"/>
</dbReference>
<accession>A0A926ZHZ4</accession>
<dbReference type="EMBL" id="JACJPW010000018">
    <property type="protein sequence ID" value="MBD2181266.1"/>
    <property type="molecule type" value="Genomic_DNA"/>
</dbReference>
<organism evidence="1 2">
    <name type="scientific">Aerosakkonema funiforme FACHB-1375</name>
    <dbReference type="NCBI Taxonomy" id="2949571"/>
    <lineage>
        <taxon>Bacteria</taxon>
        <taxon>Bacillati</taxon>
        <taxon>Cyanobacteriota</taxon>
        <taxon>Cyanophyceae</taxon>
        <taxon>Oscillatoriophycideae</taxon>
        <taxon>Aerosakkonematales</taxon>
        <taxon>Aerosakkonemataceae</taxon>
        <taxon>Aerosakkonema</taxon>
    </lineage>
</organism>
<proteinExistence type="predicted"/>
<dbReference type="AlphaFoldDB" id="A0A926ZHZ4"/>
<gene>
    <name evidence="1" type="ORF">H6G03_09140</name>
</gene>
<protein>
    <submittedName>
        <fullName evidence="1">Uncharacterized protein</fullName>
    </submittedName>
</protein>
<reference evidence="1" key="2">
    <citation type="submission" date="2020-08" db="EMBL/GenBank/DDBJ databases">
        <authorList>
            <person name="Chen M."/>
            <person name="Teng W."/>
            <person name="Zhao L."/>
            <person name="Hu C."/>
            <person name="Zhou Y."/>
            <person name="Han B."/>
            <person name="Song L."/>
            <person name="Shu W."/>
        </authorList>
    </citation>
    <scope>NUCLEOTIDE SEQUENCE</scope>
    <source>
        <strain evidence="1">FACHB-1375</strain>
    </source>
</reference>
<comment type="caution">
    <text evidence="1">The sequence shown here is derived from an EMBL/GenBank/DDBJ whole genome shotgun (WGS) entry which is preliminary data.</text>
</comment>
<evidence type="ECO:0000313" key="2">
    <source>
        <dbReference type="Proteomes" id="UP000641646"/>
    </source>
</evidence>
<sequence length="128" mass="14098">MINLHRSFQLVYRTATTVLLAITVWMFGLPAFSALAISSPTSGTPTHLTEGDSDVARSREMRIDAIGECRQYLANGDKDTVAELDRPLDKRGSHQLVGALKVTDNPEPTEAEVEFKRCLEEKGISPKP</sequence>
<reference evidence="1" key="1">
    <citation type="journal article" date="2015" name="ISME J.">
        <title>Draft Genome Sequence of Streptomyces incarnatus NRRL8089, which Produces the Nucleoside Antibiotic Sinefungin.</title>
        <authorList>
            <person name="Oshima K."/>
            <person name="Hattori M."/>
            <person name="Shimizu H."/>
            <person name="Fukuda K."/>
            <person name="Nemoto M."/>
            <person name="Inagaki K."/>
            <person name="Tamura T."/>
        </authorList>
    </citation>
    <scope>NUCLEOTIDE SEQUENCE</scope>
    <source>
        <strain evidence="1">FACHB-1375</strain>
    </source>
</reference>
<keyword evidence="2" id="KW-1185">Reference proteome</keyword>
<dbReference type="Proteomes" id="UP000641646">
    <property type="component" value="Unassembled WGS sequence"/>
</dbReference>
<name>A0A926ZHZ4_9CYAN</name>
<evidence type="ECO:0000313" key="1">
    <source>
        <dbReference type="EMBL" id="MBD2181266.1"/>
    </source>
</evidence>